<dbReference type="Proteomes" id="UP001470230">
    <property type="component" value="Unassembled WGS sequence"/>
</dbReference>
<keyword evidence="1" id="KW-1133">Transmembrane helix</keyword>
<accession>A0ABR2KA33</accession>
<feature type="signal peptide" evidence="2">
    <location>
        <begin position="1"/>
        <end position="18"/>
    </location>
</feature>
<evidence type="ECO:0000313" key="4">
    <source>
        <dbReference type="Proteomes" id="UP001470230"/>
    </source>
</evidence>
<feature type="transmembrane region" description="Helical" evidence="1">
    <location>
        <begin position="123"/>
        <end position="146"/>
    </location>
</feature>
<name>A0ABR2KA33_9EUKA</name>
<dbReference type="EMBL" id="JAPFFF010000006">
    <property type="protein sequence ID" value="KAK8886865.1"/>
    <property type="molecule type" value="Genomic_DNA"/>
</dbReference>
<evidence type="ECO:0000313" key="3">
    <source>
        <dbReference type="EMBL" id="KAK8886865.1"/>
    </source>
</evidence>
<proteinExistence type="predicted"/>
<evidence type="ECO:0000256" key="2">
    <source>
        <dbReference type="SAM" id="SignalP"/>
    </source>
</evidence>
<keyword evidence="1" id="KW-0812">Transmembrane</keyword>
<gene>
    <name evidence="3" type="ORF">M9Y10_037898</name>
</gene>
<evidence type="ECO:0000256" key="1">
    <source>
        <dbReference type="SAM" id="Phobius"/>
    </source>
</evidence>
<reference evidence="3 4" key="1">
    <citation type="submission" date="2024-04" db="EMBL/GenBank/DDBJ databases">
        <title>Tritrichomonas musculus Genome.</title>
        <authorList>
            <person name="Alves-Ferreira E."/>
            <person name="Grigg M."/>
            <person name="Lorenzi H."/>
            <person name="Galac M."/>
        </authorList>
    </citation>
    <scope>NUCLEOTIDE SEQUENCE [LARGE SCALE GENOMIC DNA]</scope>
    <source>
        <strain evidence="3 4">EAF2021</strain>
    </source>
</reference>
<feature type="chain" id="PRO_5047364468" evidence="2">
    <location>
        <begin position="19"/>
        <end position="152"/>
    </location>
</feature>
<protein>
    <submittedName>
        <fullName evidence="3">Uncharacterized protein</fullName>
    </submittedName>
</protein>
<sequence>MLFFLPALILSETIKSLSLDDTYHEVELDNHTNVTYWVQPSLKSAILVIHQKEGISGYKKEVTDASFTLMSPETIERENNFVESRYKFDTLNPLLFMLACSSECSVVVNYVHTEPVYRPSAVIGSFALFVCLFLLVFSWAVFCGACRATRKR</sequence>
<keyword evidence="1" id="KW-0472">Membrane</keyword>
<organism evidence="3 4">
    <name type="scientific">Tritrichomonas musculus</name>
    <dbReference type="NCBI Taxonomy" id="1915356"/>
    <lineage>
        <taxon>Eukaryota</taxon>
        <taxon>Metamonada</taxon>
        <taxon>Parabasalia</taxon>
        <taxon>Tritrichomonadida</taxon>
        <taxon>Tritrichomonadidae</taxon>
        <taxon>Tritrichomonas</taxon>
    </lineage>
</organism>
<keyword evidence="4" id="KW-1185">Reference proteome</keyword>
<keyword evidence="2" id="KW-0732">Signal</keyword>
<comment type="caution">
    <text evidence="3">The sequence shown here is derived from an EMBL/GenBank/DDBJ whole genome shotgun (WGS) entry which is preliminary data.</text>
</comment>